<dbReference type="Proteomes" id="UP000824998">
    <property type="component" value="Unassembled WGS sequence"/>
</dbReference>
<keyword evidence="3" id="KW-1185">Reference proteome</keyword>
<dbReference type="EMBL" id="MU251413">
    <property type="protein sequence ID" value="KAG9236180.1"/>
    <property type="molecule type" value="Genomic_DNA"/>
</dbReference>
<dbReference type="OrthoDB" id="3545932at2759"/>
<organism evidence="2 3">
    <name type="scientific">Amylocarpus encephaloides</name>
    <dbReference type="NCBI Taxonomy" id="45428"/>
    <lineage>
        <taxon>Eukaryota</taxon>
        <taxon>Fungi</taxon>
        <taxon>Dikarya</taxon>
        <taxon>Ascomycota</taxon>
        <taxon>Pezizomycotina</taxon>
        <taxon>Leotiomycetes</taxon>
        <taxon>Helotiales</taxon>
        <taxon>Helotiales incertae sedis</taxon>
        <taxon>Amylocarpus</taxon>
    </lineage>
</organism>
<feature type="compositionally biased region" description="Acidic residues" evidence="1">
    <location>
        <begin position="47"/>
        <end position="57"/>
    </location>
</feature>
<reference evidence="2" key="1">
    <citation type="journal article" date="2021" name="IMA Fungus">
        <title>Genomic characterization of three marine fungi, including Emericellopsis atlantica sp. nov. with signatures of a generalist lifestyle and marine biomass degradation.</title>
        <authorList>
            <person name="Hagestad O.C."/>
            <person name="Hou L."/>
            <person name="Andersen J.H."/>
            <person name="Hansen E.H."/>
            <person name="Altermark B."/>
            <person name="Li C."/>
            <person name="Kuhnert E."/>
            <person name="Cox R.J."/>
            <person name="Crous P.W."/>
            <person name="Spatafora J.W."/>
            <person name="Lail K."/>
            <person name="Amirebrahimi M."/>
            <person name="Lipzen A."/>
            <person name="Pangilinan J."/>
            <person name="Andreopoulos W."/>
            <person name="Hayes R.D."/>
            <person name="Ng V."/>
            <person name="Grigoriev I.V."/>
            <person name="Jackson S.A."/>
            <person name="Sutton T.D.S."/>
            <person name="Dobson A.D.W."/>
            <person name="Rama T."/>
        </authorList>
    </citation>
    <scope>NUCLEOTIDE SEQUENCE</scope>
    <source>
        <strain evidence="2">TRa018bII</strain>
    </source>
</reference>
<comment type="caution">
    <text evidence="2">The sequence shown here is derived from an EMBL/GenBank/DDBJ whole genome shotgun (WGS) entry which is preliminary data.</text>
</comment>
<feature type="region of interest" description="Disordered" evidence="1">
    <location>
        <begin position="17"/>
        <end position="76"/>
    </location>
</feature>
<feature type="region of interest" description="Disordered" evidence="1">
    <location>
        <begin position="176"/>
        <end position="364"/>
    </location>
</feature>
<feature type="compositionally biased region" description="Basic residues" evidence="1">
    <location>
        <begin position="185"/>
        <end position="194"/>
    </location>
</feature>
<protein>
    <submittedName>
        <fullName evidence="2">Uncharacterized protein</fullName>
    </submittedName>
</protein>
<evidence type="ECO:0000313" key="2">
    <source>
        <dbReference type="EMBL" id="KAG9236180.1"/>
    </source>
</evidence>
<proteinExistence type="predicted"/>
<sequence>MARTTPKQSQTLQQFLKKEVLSQQIKHPSDTRTRHSRKSPATPLAEENFDGLNDDDPELYRAKSDDADSLFGDGVTADEEQRKLEVEQFLAKDEAQRKKARQNKVRKDDTKVTGFKDELRILIIAELEAGDREKALIQRQKGALIQEIRFLEAEEQNQKFHKRGLSKAELQAEVDALPPPITGKERRHIAKARKRAEEVMFNPPEEVVSSEETDNDNSAGPNPSKDLGKFSLGGLGELSELGDSHENSPGNVSVFTIIDSEDEPPENALFHSHHPITPHKPSLNPLQHLPPTPSPKKRTRSSRNAPSSDDDLDGEERLQLHGPPPPPSNKAKTSKKPSLELTGRWHSTNHDYLPEGYLTSEDPAADHRLRELCRTNDPRDRMELAQFLKAAAKADRVKKHLGR</sequence>
<dbReference type="AlphaFoldDB" id="A0A9P7YN83"/>
<name>A0A9P7YN83_9HELO</name>
<evidence type="ECO:0000313" key="3">
    <source>
        <dbReference type="Proteomes" id="UP000824998"/>
    </source>
</evidence>
<gene>
    <name evidence="2" type="ORF">BJ875DRAFT_457206</name>
</gene>
<accession>A0A9P7YN83</accession>
<evidence type="ECO:0000256" key="1">
    <source>
        <dbReference type="SAM" id="MobiDB-lite"/>
    </source>
</evidence>